<organism evidence="2 3">
    <name type="scientific">Paenibacillus alvei</name>
    <name type="common">Bacillus alvei</name>
    <dbReference type="NCBI Taxonomy" id="44250"/>
    <lineage>
        <taxon>Bacteria</taxon>
        <taxon>Bacillati</taxon>
        <taxon>Bacillota</taxon>
        <taxon>Bacilli</taxon>
        <taxon>Bacillales</taxon>
        <taxon>Paenibacillaceae</taxon>
        <taxon>Paenibacillus</taxon>
    </lineage>
</organism>
<name>A0ABT4EGU4_PAEAL</name>
<protein>
    <recommendedName>
        <fullName evidence="4">NfeD-like C-terminal domain-containing protein</fullName>
    </recommendedName>
</protein>
<evidence type="ECO:0000256" key="1">
    <source>
        <dbReference type="SAM" id="Phobius"/>
    </source>
</evidence>
<dbReference type="Proteomes" id="UP001527090">
    <property type="component" value="Unassembled WGS sequence"/>
</dbReference>
<keyword evidence="1" id="KW-0812">Transmembrane</keyword>
<evidence type="ECO:0008006" key="4">
    <source>
        <dbReference type="Google" id="ProtNLM"/>
    </source>
</evidence>
<accession>A0ABT4EGU4</accession>
<keyword evidence="3" id="KW-1185">Reference proteome</keyword>
<evidence type="ECO:0000313" key="3">
    <source>
        <dbReference type="Proteomes" id="UP001527090"/>
    </source>
</evidence>
<dbReference type="RefSeq" id="WP_268633025.1">
    <property type="nucleotide sequence ID" value="NZ_JAMDLY010000024.1"/>
</dbReference>
<keyword evidence="1" id="KW-0472">Membrane</keyword>
<dbReference type="EMBL" id="JAMDLY010000024">
    <property type="protein sequence ID" value="MCY9532944.1"/>
    <property type="molecule type" value="Genomic_DNA"/>
</dbReference>
<feature type="transmembrane region" description="Helical" evidence="1">
    <location>
        <begin position="17"/>
        <end position="37"/>
    </location>
</feature>
<feature type="transmembrane region" description="Helical" evidence="1">
    <location>
        <begin position="44"/>
        <end position="63"/>
    </location>
</feature>
<reference evidence="2 3" key="1">
    <citation type="submission" date="2022-05" db="EMBL/GenBank/DDBJ databases">
        <title>Genome Sequencing of Bee-Associated Microbes.</title>
        <authorList>
            <person name="Dunlap C."/>
        </authorList>
    </citation>
    <scope>NUCLEOTIDE SEQUENCE [LARGE SCALE GENOMIC DNA]</scope>
    <source>
        <strain evidence="2 3">NRRL NRS-750</strain>
    </source>
</reference>
<sequence length="110" mass="12141">MEIINTSGGLPMNEVTFWGYVLFFLLLIGVASIFFSLAEGEPACFLFGVVLVSIAMTLVLNGVGTRETDKLTPTKHKVLLRDGAVIDATKYEIIEQRGKIYVVQEREASE</sequence>
<proteinExistence type="predicted"/>
<evidence type="ECO:0000313" key="2">
    <source>
        <dbReference type="EMBL" id="MCY9532944.1"/>
    </source>
</evidence>
<keyword evidence="1" id="KW-1133">Transmembrane helix</keyword>
<gene>
    <name evidence="2" type="ORF">M5X04_26910</name>
</gene>
<comment type="caution">
    <text evidence="2">The sequence shown here is derived from an EMBL/GenBank/DDBJ whole genome shotgun (WGS) entry which is preliminary data.</text>
</comment>